<comment type="similarity">
    <text evidence="2">Belongs to the acyltransferase 3 family.</text>
</comment>
<keyword evidence="3" id="KW-1133">Transmembrane helix</keyword>
<keyword evidence="3" id="KW-0472">Membrane</keyword>
<dbReference type="Pfam" id="PF01757">
    <property type="entry name" value="Acyl_transf_3"/>
    <property type="match status" value="1"/>
</dbReference>
<sequence>MNKVVAREFDLDWIRVLATLAVFLYHCLMFFNPFPWHVKNGLLDSGVLLFTSLFLGAWIMPLFFLVSGISTSLALEKRSISSFIQERLLRLGVPLLIGMFLLAPPQVYIERLQYGQFSDSFLNFIPSYFNGIYLDFGQSGNFAFHGLHLWYLLVLLVFSIAIVPLLRRLPRMVFSTKLSIFVVFPSLLFASGLISTIALGGWDLIFYLLIFIFSYYLFTMKEFKSVLKTTINYLFPISIVSTVGLITWYMIIPPASGSLLDIIFFFTRIVSCYTLLLSIIYFSKRYLSFSNTFLKYGSEASMPFYVLHQPVIVIYGFMIKDLSWSLLYKLPFLIVVSFATIMVMYHFIIRRVNILRFLFGMKQLVVLPKKKMVPAKTQGNLL</sequence>
<organism evidence="5 6">
    <name type="scientific">Evansella tamaricis</name>
    <dbReference type="NCBI Taxonomy" id="2069301"/>
    <lineage>
        <taxon>Bacteria</taxon>
        <taxon>Bacillati</taxon>
        <taxon>Bacillota</taxon>
        <taxon>Bacilli</taxon>
        <taxon>Bacillales</taxon>
        <taxon>Bacillaceae</taxon>
        <taxon>Evansella</taxon>
    </lineage>
</organism>
<reference evidence="5 6" key="1">
    <citation type="submission" date="2021-06" db="EMBL/GenBank/DDBJ databases">
        <title>Bacillus sp. RD4P76, an endophyte from a halophyte.</title>
        <authorList>
            <person name="Sun J.-Q."/>
        </authorList>
    </citation>
    <scope>NUCLEOTIDE SEQUENCE [LARGE SCALE GENOMIC DNA]</scope>
    <source>
        <strain evidence="5 6">CGMCC 1.15917</strain>
    </source>
</reference>
<dbReference type="GO" id="GO:0016746">
    <property type="term" value="F:acyltransferase activity"/>
    <property type="evidence" value="ECO:0007669"/>
    <property type="project" value="UniProtKB-KW"/>
</dbReference>
<feature type="transmembrane region" description="Helical" evidence="3">
    <location>
        <begin position="178"/>
        <end position="198"/>
    </location>
</feature>
<evidence type="ECO:0000256" key="2">
    <source>
        <dbReference type="ARBA" id="ARBA00007400"/>
    </source>
</evidence>
<feature type="domain" description="Acyltransferase 3" evidence="4">
    <location>
        <begin position="10"/>
        <end position="345"/>
    </location>
</feature>
<name>A0ABS6JHW3_9BACI</name>
<feature type="transmembrane region" description="Helical" evidence="3">
    <location>
        <begin position="204"/>
        <end position="219"/>
    </location>
</feature>
<accession>A0ABS6JHW3</accession>
<keyword evidence="3" id="KW-0812">Transmembrane</keyword>
<feature type="transmembrane region" description="Helical" evidence="3">
    <location>
        <begin position="149"/>
        <end position="166"/>
    </location>
</feature>
<gene>
    <name evidence="5" type="ORF">KS419_15960</name>
</gene>
<keyword evidence="6" id="KW-1185">Reference proteome</keyword>
<dbReference type="InterPro" id="IPR002656">
    <property type="entry name" value="Acyl_transf_3_dom"/>
</dbReference>
<feature type="transmembrane region" description="Helical" evidence="3">
    <location>
        <begin position="46"/>
        <end position="67"/>
    </location>
</feature>
<evidence type="ECO:0000256" key="1">
    <source>
        <dbReference type="ARBA" id="ARBA00004370"/>
    </source>
</evidence>
<feature type="transmembrane region" description="Helical" evidence="3">
    <location>
        <begin position="12"/>
        <end position="34"/>
    </location>
</feature>
<feature type="transmembrane region" description="Helical" evidence="3">
    <location>
        <begin position="330"/>
        <end position="349"/>
    </location>
</feature>
<feature type="transmembrane region" description="Helical" evidence="3">
    <location>
        <begin position="302"/>
        <end position="318"/>
    </location>
</feature>
<evidence type="ECO:0000313" key="6">
    <source>
        <dbReference type="Proteomes" id="UP000784880"/>
    </source>
</evidence>
<comment type="caution">
    <text evidence="5">The sequence shown here is derived from an EMBL/GenBank/DDBJ whole genome shotgun (WGS) entry which is preliminary data.</text>
</comment>
<dbReference type="EMBL" id="JAHQCS010000129">
    <property type="protein sequence ID" value="MBU9713226.1"/>
    <property type="molecule type" value="Genomic_DNA"/>
</dbReference>
<protein>
    <submittedName>
        <fullName evidence="5">Acyltransferase family protein</fullName>
    </submittedName>
</protein>
<feature type="transmembrane region" description="Helical" evidence="3">
    <location>
        <begin position="231"/>
        <end position="251"/>
    </location>
</feature>
<evidence type="ECO:0000313" key="5">
    <source>
        <dbReference type="EMBL" id="MBU9713226.1"/>
    </source>
</evidence>
<comment type="subcellular location">
    <subcellularLocation>
        <location evidence="1">Membrane</location>
    </subcellularLocation>
</comment>
<keyword evidence="5" id="KW-0808">Transferase</keyword>
<evidence type="ECO:0000259" key="4">
    <source>
        <dbReference type="Pfam" id="PF01757"/>
    </source>
</evidence>
<dbReference type="RefSeq" id="WP_217067391.1">
    <property type="nucleotide sequence ID" value="NZ_JAHQCS010000129.1"/>
</dbReference>
<keyword evidence="5" id="KW-0012">Acyltransferase</keyword>
<dbReference type="PANTHER" id="PTHR36927:SF3">
    <property type="entry name" value="GLUCANS BIOSYNTHESIS PROTEIN C"/>
    <property type="match status" value="1"/>
</dbReference>
<dbReference type="PANTHER" id="PTHR36927">
    <property type="entry name" value="BLR4337 PROTEIN"/>
    <property type="match status" value="1"/>
</dbReference>
<dbReference type="Proteomes" id="UP000784880">
    <property type="component" value="Unassembled WGS sequence"/>
</dbReference>
<feature type="transmembrane region" description="Helical" evidence="3">
    <location>
        <begin position="263"/>
        <end position="282"/>
    </location>
</feature>
<feature type="transmembrane region" description="Helical" evidence="3">
    <location>
        <begin position="88"/>
        <end position="109"/>
    </location>
</feature>
<evidence type="ECO:0000256" key="3">
    <source>
        <dbReference type="SAM" id="Phobius"/>
    </source>
</evidence>
<dbReference type="InterPro" id="IPR050623">
    <property type="entry name" value="Glucan_succinyl_AcylTrfase"/>
</dbReference>
<proteinExistence type="inferred from homology"/>